<dbReference type="EMBL" id="MU277248">
    <property type="protein sequence ID" value="KAI0057384.1"/>
    <property type="molecule type" value="Genomic_DNA"/>
</dbReference>
<gene>
    <name evidence="1" type="ORF">BV25DRAFT_1994991</name>
</gene>
<sequence>MGQALSDYYSPSAPTNEIIVPEIAPEQSPNLFVIAAFTRNDNTGDKHTALTPSHFIPAAEAIIKPEELASYTLDYIDVEMPKFSFPLTAAQIPSKWLTDPVRRIDHENEVFKLQAEVDHAGNEKDKTSQQLLSMQKESNARFAQLLAEMSAMRGEMTDLRGEVTDLQDKVTRREKEITRLQKQVDDLLTRLSQEEARSTDLADQVADLNATIVAMAAELDVVCAQPSSSRD</sequence>
<name>A0ACB8SLD3_9AGAM</name>
<keyword evidence="2" id="KW-1185">Reference proteome</keyword>
<accession>A0ACB8SLD3</accession>
<evidence type="ECO:0000313" key="2">
    <source>
        <dbReference type="Proteomes" id="UP000814140"/>
    </source>
</evidence>
<reference evidence="1" key="2">
    <citation type="journal article" date="2022" name="New Phytol.">
        <title>Evolutionary transition to the ectomycorrhizal habit in the genomes of a hyperdiverse lineage of mushroom-forming fungi.</title>
        <authorList>
            <person name="Looney B."/>
            <person name="Miyauchi S."/>
            <person name="Morin E."/>
            <person name="Drula E."/>
            <person name="Courty P.E."/>
            <person name="Kohler A."/>
            <person name="Kuo A."/>
            <person name="LaButti K."/>
            <person name="Pangilinan J."/>
            <person name="Lipzen A."/>
            <person name="Riley R."/>
            <person name="Andreopoulos W."/>
            <person name="He G."/>
            <person name="Johnson J."/>
            <person name="Nolan M."/>
            <person name="Tritt A."/>
            <person name="Barry K.W."/>
            <person name="Grigoriev I.V."/>
            <person name="Nagy L.G."/>
            <person name="Hibbett D."/>
            <person name="Henrissat B."/>
            <person name="Matheny P.B."/>
            <person name="Labbe J."/>
            <person name="Martin F.M."/>
        </authorList>
    </citation>
    <scope>NUCLEOTIDE SEQUENCE</scope>
    <source>
        <strain evidence="1">HHB10654</strain>
    </source>
</reference>
<comment type="caution">
    <text evidence="1">The sequence shown here is derived from an EMBL/GenBank/DDBJ whole genome shotgun (WGS) entry which is preliminary data.</text>
</comment>
<proteinExistence type="predicted"/>
<evidence type="ECO:0000313" key="1">
    <source>
        <dbReference type="EMBL" id="KAI0057384.1"/>
    </source>
</evidence>
<organism evidence="1 2">
    <name type="scientific">Artomyces pyxidatus</name>
    <dbReference type="NCBI Taxonomy" id="48021"/>
    <lineage>
        <taxon>Eukaryota</taxon>
        <taxon>Fungi</taxon>
        <taxon>Dikarya</taxon>
        <taxon>Basidiomycota</taxon>
        <taxon>Agaricomycotina</taxon>
        <taxon>Agaricomycetes</taxon>
        <taxon>Russulales</taxon>
        <taxon>Auriscalpiaceae</taxon>
        <taxon>Artomyces</taxon>
    </lineage>
</organism>
<dbReference type="Proteomes" id="UP000814140">
    <property type="component" value="Unassembled WGS sequence"/>
</dbReference>
<reference evidence="1" key="1">
    <citation type="submission" date="2021-03" db="EMBL/GenBank/DDBJ databases">
        <authorList>
            <consortium name="DOE Joint Genome Institute"/>
            <person name="Ahrendt S."/>
            <person name="Looney B.P."/>
            <person name="Miyauchi S."/>
            <person name="Morin E."/>
            <person name="Drula E."/>
            <person name="Courty P.E."/>
            <person name="Chicoki N."/>
            <person name="Fauchery L."/>
            <person name="Kohler A."/>
            <person name="Kuo A."/>
            <person name="Labutti K."/>
            <person name="Pangilinan J."/>
            <person name="Lipzen A."/>
            <person name="Riley R."/>
            <person name="Andreopoulos W."/>
            <person name="He G."/>
            <person name="Johnson J."/>
            <person name="Barry K.W."/>
            <person name="Grigoriev I.V."/>
            <person name="Nagy L."/>
            <person name="Hibbett D."/>
            <person name="Henrissat B."/>
            <person name="Matheny P.B."/>
            <person name="Labbe J."/>
            <person name="Martin F."/>
        </authorList>
    </citation>
    <scope>NUCLEOTIDE SEQUENCE</scope>
    <source>
        <strain evidence="1">HHB10654</strain>
    </source>
</reference>
<protein>
    <submittedName>
        <fullName evidence="1">Uncharacterized protein</fullName>
    </submittedName>
</protein>